<dbReference type="InterPro" id="IPR011990">
    <property type="entry name" value="TPR-like_helical_dom_sf"/>
</dbReference>
<dbReference type="EMBL" id="FOLO01000027">
    <property type="protein sequence ID" value="SFD01313.1"/>
    <property type="molecule type" value="Genomic_DNA"/>
</dbReference>
<dbReference type="InterPro" id="IPR021372">
    <property type="entry name" value="DUF2989"/>
</dbReference>
<dbReference type="Proteomes" id="UP000198862">
    <property type="component" value="Unassembled WGS sequence"/>
</dbReference>
<name>A0A1I1P2W8_9GAMM</name>
<evidence type="ECO:0000313" key="2">
    <source>
        <dbReference type="Proteomes" id="UP000198862"/>
    </source>
</evidence>
<dbReference type="STRING" id="1123010.SAMN02745724_03202"/>
<gene>
    <name evidence="1" type="ORF">SAMN02745724_03202</name>
</gene>
<dbReference type="OrthoDB" id="5900133at2"/>
<sequence>MKFRYTLLLTSLVLFGCEKQISVREVCEQNNNMCSDLNVDGHCNAIRSEVIVKRFIEKQDPSDDNKYKLLLDFEEYSKCIHLASQIEHIKLKDKKSSRIKGYMTSLREIKRLNTETKNVTHPGLLYYHWTHNRDEQALEQFLALETSDSMKNSEMQFLLATYYIKFDLEKTLDLLYRALELNPEDSQPNVDIYKTLVNIFYKQKKYKHAYIWALIARESGVNNIEIIPLAQMLKSQGKSLDNLEALANKTQEEVESGKFFSPRDF</sequence>
<protein>
    <recommendedName>
        <fullName evidence="3">DUF2989 domain-containing protein</fullName>
    </recommendedName>
</protein>
<dbReference type="SUPFAM" id="SSF81901">
    <property type="entry name" value="HCP-like"/>
    <property type="match status" value="1"/>
</dbReference>
<dbReference type="AlphaFoldDB" id="A0A1I1P2W8"/>
<dbReference type="RefSeq" id="WP_091986459.1">
    <property type="nucleotide sequence ID" value="NZ_FOLO01000027.1"/>
</dbReference>
<keyword evidence="2" id="KW-1185">Reference proteome</keyword>
<dbReference type="Gene3D" id="1.25.40.10">
    <property type="entry name" value="Tetratricopeptide repeat domain"/>
    <property type="match status" value="1"/>
</dbReference>
<proteinExistence type="predicted"/>
<organism evidence="1 2">
    <name type="scientific">Pseudoalteromonas denitrificans DSM 6059</name>
    <dbReference type="NCBI Taxonomy" id="1123010"/>
    <lineage>
        <taxon>Bacteria</taxon>
        <taxon>Pseudomonadati</taxon>
        <taxon>Pseudomonadota</taxon>
        <taxon>Gammaproteobacteria</taxon>
        <taxon>Alteromonadales</taxon>
        <taxon>Pseudoalteromonadaceae</taxon>
        <taxon>Pseudoalteromonas</taxon>
    </lineage>
</organism>
<reference evidence="1 2" key="1">
    <citation type="submission" date="2016-10" db="EMBL/GenBank/DDBJ databases">
        <authorList>
            <person name="de Groot N.N."/>
        </authorList>
    </citation>
    <scope>NUCLEOTIDE SEQUENCE [LARGE SCALE GENOMIC DNA]</scope>
    <source>
        <strain evidence="1 2">DSM 6059</strain>
    </source>
</reference>
<evidence type="ECO:0000313" key="1">
    <source>
        <dbReference type="EMBL" id="SFD01313.1"/>
    </source>
</evidence>
<accession>A0A1I1P2W8</accession>
<evidence type="ECO:0008006" key="3">
    <source>
        <dbReference type="Google" id="ProtNLM"/>
    </source>
</evidence>
<dbReference type="PROSITE" id="PS51257">
    <property type="entry name" value="PROKAR_LIPOPROTEIN"/>
    <property type="match status" value="1"/>
</dbReference>
<dbReference type="Pfam" id="PF11207">
    <property type="entry name" value="DUF2989"/>
    <property type="match status" value="1"/>
</dbReference>